<dbReference type="AlphaFoldDB" id="A0A8K0PDU1"/>
<comment type="caution">
    <text evidence="2">The sequence shown here is derived from an EMBL/GenBank/DDBJ whole genome shotgun (WGS) entry which is preliminary data.</text>
</comment>
<feature type="compositionally biased region" description="Polar residues" evidence="1">
    <location>
        <begin position="1"/>
        <end position="19"/>
    </location>
</feature>
<feature type="compositionally biased region" description="Polar residues" evidence="1">
    <location>
        <begin position="43"/>
        <end position="55"/>
    </location>
</feature>
<evidence type="ECO:0000313" key="3">
    <source>
        <dbReference type="Proteomes" id="UP000809789"/>
    </source>
</evidence>
<dbReference type="EMBL" id="JAESVG020000007">
    <property type="protein sequence ID" value="KAG8626071.1"/>
    <property type="molecule type" value="Genomic_DNA"/>
</dbReference>
<reference evidence="2" key="1">
    <citation type="submission" date="2021-07" db="EMBL/GenBank/DDBJ databases">
        <title>Elsinoe batatas strain:CRI-CJ2 Genome sequencing and assembly.</title>
        <authorList>
            <person name="Huang L."/>
        </authorList>
    </citation>
    <scope>NUCLEOTIDE SEQUENCE</scope>
    <source>
        <strain evidence="2">CRI-CJ2</strain>
    </source>
</reference>
<gene>
    <name evidence="2" type="ORF">KVT40_006472</name>
</gene>
<organism evidence="2 3">
    <name type="scientific">Elsinoe batatas</name>
    <dbReference type="NCBI Taxonomy" id="2601811"/>
    <lineage>
        <taxon>Eukaryota</taxon>
        <taxon>Fungi</taxon>
        <taxon>Dikarya</taxon>
        <taxon>Ascomycota</taxon>
        <taxon>Pezizomycotina</taxon>
        <taxon>Dothideomycetes</taxon>
        <taxon>Dothideomycetidae</taxon>
        <taxon>Myriangiales</taxon>
        <taxon>Elsinoaceae</taxon>
        <taxon>Elsinoe</taxon>
    </lineage>
</organism>
<evidence type="ECO:0000313" key="2">
    <source>
        <dbReference type="EMBL" id="KAG8626071.1"/>
    </source>
</evidence>
<sequence length="265" mass="29665">MEWFNPDNSSLTESTTSQEYLVPDTFPQQKQRTDPGTLGLPSFASSNGNRSSTSQVTVRQDSVGCDCITVALGVVQQLDDDHFKLSSLSLDQVIQLQKWIHKSAGASLVCDSCKDDSKALTVVVIICERLTEMFECIHRRIDQATQETLGGDPNLPRLVSMADEQLYPSLGTKEGCDVRCNTALFSMEFQKMYSGEEQVHMIKVLLRLQMRNLQAHLVTLKTIYDSKANEARRHKIASLTARLSRAASAIDTSLQNLLEHQRNER</sequence>
<name>A0A8K0PDU1_9PEZI</name>
<feature type="region of interest" description="Disordered" evidence="1">
    <location>
        <begin position="1"/>
        <end position="55"/>
    </location>
</feature>
<protein>
    <submittedName>
        <fullName evidence="2">Uncharacterized protein</fullName>
    </submittedName>
</protein>
<dbReference type="Proteomes" id="UP000809789">
    <property type="component" value="Unassembled WGS sequence"/>
</dbReference>
<proteinExistence type="predicted"/>
<evidence type="ECO:0000256" key="1">
    <source>
        <dbReference type="SAM" id="MobiDB-lite"/>
    </source>
</evidence>
<keyword evidence="3" id="KW-1185">Reference proteome</keyword>
<accession>A0A8K0PDU1</accession>
<dbReference type="OrthoDB" id="4356994at2759"/>